<dbReference type="GO" id="GO:0000272">
    <property type="term" value="P:polysaccharide catabolic process"/>
    <property type="evidence" value="ECO:0007669"/>
    <property type="project" value="InterPro"/>
</dbReference>
<reference evidence="2 3" key="1">
    <citation type="submission" date="2017-09" db="EMBL/GenBank/DDBJ databases">
        <title>Depth-based differentiation of microbial function through sediment-hosted aquifers and enrichment of novel symbionts in the deep terrestrial subsurface.</title>
        <authorList>
            <person name="Probst A.J."/>
            <person name="Ladd B."/>
            <person name="Jarett J.K."/>
            <person name="Geller-Mcgrath D.E."/>
            <person name="Sieber C.M."/>
            <person name="Emerson J.B."/>
            <person name="Anantharaman K."/>
            <person name="Thomas B.C."/>
            <person name="Malmstrom R."/>
            <person name="Stieglmeier M."/>
            <person name="Klingl A."/>
            <person name="Woyke T."/>
            <person name="Ryan C.M."/>
            <person name="Banfield J.F."/>
        </authorList>
    </citation>
    <scope>NUCLEOTIDE SEQUENCE [LARGE SCALE GENOMIC DNA]</scope>
    <source>
        <strain evidence="2">CG22_combo_CG10-13_8_21_14_all_38_20</strain>
    </source>
</reference>
<protein>
    <recommendedName>
        <fullName evidence="1">Cohesin domain-containing protein</fullName>
    </recommendedName>
</protein>
<proteinExistence type="predicted"/>
<dbReference type="CDD" id="cd08547">
    <property type="entry name" value="Type_II_cohesin"/>
    <property type="match status" value="1"/>
</dbReference>
<dbReference type="AlphaFoldDB" id="A0A2H0BWL6"/>
<accession>A0A2H0BWL6</accession>
<evidence type="ECO:0000313" key="2">
    <source>
        <dbReference type="EMBL" id="PIP61450.1"/>
    </source>
</evidence>
<evidence type="ECO:0000313" key="3">
    <source>
        <dbReference type="Proteomes" id="UP000231246"/>
    </source>
</evidence>
<comment type="caution">
    <text evidence="2">The sequence shown here is derived from an EMBL/GenBank/DDBJ whole genome shotgun (WGS) entry which is preliminary data.</text>
</comment>
<dbReference type="Pfam" id="PF00963">
    <property type="entry name" value="Cohesin"/>
    <property type="match status" value="1"/>
</dbReference>
<name>A0A2H0BWL6_9BACT</name>
<sequence length="209" mass="21688">MKSSLCCFLILFFMLFVGVGKIQAAKLIIDPPTGTYAVGQQFQSKITLDTEEAATAGVDVLLKYNPAILKITNVQNGEIFSQYISQKIDNDKGSLSLSGIVALDDAKGYTGNGTFATVVFEGIAVGAASVDFDFSPGVRSDSNVAAMSSVDDSLSSASGANYSIIAAQSKGGLTEATPTALPKSGVIEDTLKLVGSGLSLILLSLLFLL</sequence>
<dbReference type="SUPFAM" id="SSF49384">
    <property type="entry name" value="Carbohydrate-binding domain"/>
    <property type="match status" value="1"/>
</dbReference>
<dbReference type="InterPro" id="IPR002102">
    <property type="entry name" value="Cohesin_dom"/>
</dbReference>
<dbReference type="InterPro" id="IPR008965">
    <property type="entry name" value="CBM2/CBM3_carb-bd_dom_sf"/>
</dbReference>
<dbReference type="Proteomes" id="UP000231246">
    <property type="component" value="Unassembled WGS sequence"/>
</dbReference>
<dbReference type="GO" id="GO:0030246">
    <property type="term" value="F:carbohydrate binding"/>
    <property type="evidence" value="ECO:0007669"/>
    <property type="project" value="InterPro"/>
</dbReference>
<dbReference type="EMBL" id="PCTA01000026">
    <property type="protein sequence ID" value="PIP61450.1"/>
    <property type="molecule type" value="Genomic_DNA"/>
</dbReference>
<feature type="domain" description="Cohesin" evidence="1">
    <location>
        <begin position="28"/>
        <end position="126"/>
    </location>
</feature>
<dbReference type="Gene3D" id="2.60.40.680">
    <property type="match status" value="1"/>
</dbReference>
<gene>
    <name evidence="2" type="ORF">COW99_04065</name>
</gene>
<evidence type="ECO:0000259" key="1">
    <source>
        <dbReference type="Pfam" id="PF00963"/>
    </source>
</evidence>
<organism evidence="2 3">
    <name type="scientific">Candidatus Roizmanbacteria bacterium CG22_combo_CG10-13_8_21_14_all_38_20</name>
    <dbReference type="NCBI Taxonomy" id="1974862"/>
    <lineage>
        <taxon>Bacteria</taxon>
        <taxon>Candidatus Roizmaniibacteriota</taxon>
    </lineage>
</organism>